<evidence type="ECO:0000313" key="4">
    <source>
        <dbReference type="EMBL" id="AOT68991.1"/>
    </source>
</evidence>
<dbReference type="InterPro" id="IPR050661">
    <property type="entry name" value="BglG_antiterminators"/>
</dbReference>
<evidence type="ECO:0000259" key="3">
    <source>
        <dbReference type="Pfam" id="PF08279"/>
    </source>
</evidence>
<dbReference type="KEGG" id="gfe:Gferi_05120"/>
<reference evidence="4 5" key="1">
    <citation type="submission" date="2016-09" db="EMBL/GenBank/DDBJ databases">
        <title>Genomic analysis reveals versatility of anaerobic energy metabolism of Geosporobacter ferrireducens IRF9 of phylum Firmicutes.</title>
        <authorList>
            <person name="Kim S.-J."/>
        </authorList>
    </citation>
    <scope>NUCLEOTIDE SEQUENCE [LARGE SCALE GENOMIC DNA]</scope>
    <source>
        <strain evidence="4 5">IRF9</strain>
    </source>
</reference>
<dbReference type="AlphaFoldDB" id="A0A1D8GDL4"/>
<sequence>MVPLTKRQKDIVEYLTGTDDYAKIKTLSHEFGVSERTVRYDLDVIECYLKSEGFELVKKPGVGIKIQTCRTSLKGSLVFSQTLPIGSSPRRKEVFLL</sequence>
<dbReference type="SUPFAM" id="SSF46785">
    <property type="entry name" value="Winged helix' DNA-binding domain"/>
    <property type="match status" value="1"/>
</dbReference>
<evidence type="ECO:0000256" key="1">
    <source>
        <dbReference type="ARBA" id="ARBA00023015"/>
    </source>
</evidence>
<accession>A0A1D8GDL4</accession>
<keyword evidence="2" id="KW-0804">Transcription</keyword>
<dbReference type="InterPro" id="IPR013196">
    <property type="entry name" value="HTH_11"/>
</dbReference>
<evidence type="ECO:0000256" key="2">
    <source>
        <dbReference type="ARBA" id="ARBA00023163"/>
    </source>
</evidence>
<dbReference type="InterPro" id="IPR036388">
    <property type="entry name" value="WH-like_DNA-bd_sf"/>
</dbReference>
<dbReference type="InterPro" id="IPR036390">
    <property type="entry name" value="WH_DNA-bd_sf"/>
</dbReference>
<feature type="domain" description="Helix-turn-helix type 11" evidence="3">
    <location>
        <begin position="7"/>
        <end position="64"/>
    </location>
</feature>
<gene>
    <name evidence="4" type="ORF">Gferi_05120</name>
</gene>
<dbReference type="STRING" id="1424294.Gferi_05120"/>
<organism evidence="4 5">
    <name type="scientific">Geosporobacter ferrireducens</name>
    <dbReference type="NCBI Taxonomy" id="1424294"/>
    <lineage>
        <taxon>Bacteria</taxon>
        <taxon>Bacillati</taxon>
        <taxon>Bacillota</taxon>
        <taxon>Clostridia</taxon>
        <taxon>Peptostreptococcales</taxon>
        <taxon>Thermotaleaceae</taxon>
        <taxon>Geosporobacter</taxon>
    </lineage>
</organism>
<dbReference type="PANTHER" id="PTHR30185:SF18">
    <property type="entry name" value="TRANSCRIPTIONAL REGULATOR MTLR"/>
    <property type="match status" value="1"/>
</dbReference>
<keyword evidence="1" id="KW-0805">Transcription regulation</keyword>
<dbReference type="Proteomes" id="UP000095743">
    <property type="component" value="Chromosome"/>
</dbReference>
<keyword evidence="5" id="KW-1185">Reference proteome</keyword>
<name>A0A1D8GDL4_9FIRM</name>
<protein>
    <recommendedName>
        <fullName evidence="3">Helix-turn-helix type 11 domain-containing protein</fullName>
    </recommendedName>
</protein>
<dbReference type="EMBL" id="CP017269">
    <property type="protein sequence ID" value="AOT68991.1"/>
    <property type="molecule type" value="Genomic_DNA"/>
</dbReference>
<dbReference type="Gene3D" id="1.10.10.10">
    <property type="entry name" value="Winged helix-like DNA-binding domain superfamily/Winged helix DNA-binding domain"/>
    <property type="match status" value="1"/>
</dbReference>
<dbReference type="PANTHER" id="PTHR30185">
    <property type="entry name" value="CRYPTIC BETA-GLUCOSIDE BGL OPERON ANTITERMINATOR"/>
    <property type="match status" value="1"/>
</dbReference>
<dbReference type="Pfam" id="PF08279">
    <property type="entry name" value="HTH_11"/>
    <property type="match status" value="1"/>
</dbReference>
<proteinExistence type="predicted"/>
<dbReference type="RefSeq" id="WP_069974557.1">
    <property type="nucleotide sequence ID" value="NZ_CP017269.1"/>
</dbReference>
<evidence type="ECO:0000313" key="5">
    <source>
        <dbReference type="Proteomes" id="UP000095743"/>
    </source>
</evidence>